<organism evidence="2 3">
    <name type="scientific">Alteromonas macleodii</name>
    <name type="common">Pseudoalteromonas macleodii</name>
    <dbReference type="NCBI Taxonomy" id="28108"/>
    <lineage>
        <taxon>Bacteria</taxon>
        <taxon>Pseudomonadati</taxon>
        <taxon>Pseudomonadota</taxon>
        <taxon>Gammaproteobacteria</taxon>
        <taxon>Alteromonadales</taxon>
        <taxon>Alteromonadaceae</taxon>
        <taxon>Alteromonas/Salinimonas group</taxon>
        <taxon>Alteromonas</taxon>
    </lineage>
</organism>
<dbReference type="RefSeq" id="WP_239300892.1">
    <property type="nucleotide sequence ID" value="NZ_MIPW01000028.1"/>
</dbReference>
<name>A0AB36FQW3_ALTMA</name>
<dbReference type="EMBL" id="MIPY01000035">
    <property type="protein sequence ID" value="OES26333.1"/>
    <property type="molecule type" value="Genomic_DNA"/>
</dbReference>
<accession>A0AB36FQW3</accession>
<evidence type="ECO:0000256" key="1">
    <source>
        <dbReference type="SAM" id="MobiDB-lite"/>
    </source>
</evidence>
<sequence length="68" mass="7790">METFFFVIFGIVYLLVWVSTADDESSDKNDQLDQLDDGMGNIIADGKHMSRQEAEDAQARGELYDTYY</sequence>
<feature type="compositionally biased region" description="Basic and acidic residues" evidence="1">
    <location>
        <begin position="45"/>
        <end position="68"/>
    </location>
</feature>
<protein>
    <submittedName>
        <fullName evidence="2">Uncharacterized protein</fullName>
    </submittedName>
</protein>
<proteinExistence type="predicted"/>
<evidence type="ECO:0000313" key="3">
    <source>
        <dbReference type="Proteomes" id="UP000095392"/>
    </source>
</evidence>
<gene>
    <name evidence="2" type="ORF">BFV95_4204</name>
</gene>
<dbReference type="AlphaFoldDB" id="A0AB36FQW3"/>
<reference evidence="2 3" key="1">
    <citation type="submission" date="2016-09" db="EMBL/GenBank/DDBJ databases">
        <title>Draft Genome Sequence of four Alteromonas macleodii strains isolated from copper coupons and grown long-term at elevated copper levels.</title>
        <authorList>
            <person name="Cusick K."/>
            <person name="Dale J."/>
            <person name="Little B."/>
            <person name="Biffinger J."/>
        </authorList>
    </citation>
    <scope>NUCLEOTIDE SEQUENCE [LARGE SCALE GENOMIC DNA]</scope>
    <source>
        <strain evidence="2 3">KCP01</strain>
    </source>
</reference>
<evidence type="ECO:0000313" key="2">
    <source>
        <dbReference type="EMBL" id="OES26333.1"/>
    </source>
</evidence>
<dbReference type="Proteomes" id="UP000095392">
    <property type="component" value="Unassembled WGS sequence"/>
</dbReference>
<feature type="region of interest" description="Disordered" evidence="1">
    <location>
        <begin position="24"/>
        <end position="68"/>
    </location>
</feature>
<keyword evidence="3" id="KW-1185">Reference proteome</keyword>
<comment type="caution">
    <text evidence="2">The sequence shown here is derived from an EMBL/GenBank/DDBJ whole genome shotgun (WGS) entry which is preliminary data.</text>
</comment>